<dbReference type="SUPFAM" id="SSF49482">
    <property type="entry name" value="Aromatic compound dioxygenase"/>
    <property type="match status" value="1"/>
</dbReference>
<evidence type="ECO:0000256" key="3">
    <source>
        <dbReference type="ARBA" id="ARBA00022723"/>
    </source>
</evidence>
<evidence type="ECO:0000313" key="9">
    <source>
        <dbReference type="EMBL" id="ANB12866.1"/>
    </source>
</evidence>
<keyword evidence="6" id="KW-0408">Iron</keyword>
<accession>A0A167DFQ2</accession>
<dbReference type="Pfam" id="PF00775">
    <property type="entry name" value="Dioxygenase_C"/>
    <property type="match status" value="1"/>
</dbReference>
<dbReference type="InterPro" id="IPR007535">
    <property type="entry name" value="Catechol_dOase_N"/>
</dbReference>
<evidence type="ECO:0008006" key="11">
    <source>
        <dbReference type="Google" id="ProtNLM"/>
    </source>
</evidence>
<evidence type="ECO:0000256" key="5">
    <source>
        <dbReference type="ARBA" id="ARBA00023002"/>
    </source>
</evidence>
<evidence type="ECO:0000256" key="2">
    <source>
        <dbReference type="ARBA" id="ARBA00007825"/>
    </source>
</evidence>
<dbReference type="AlphaFoldDB" id="A0A167DFQ2"/>
<gene>
    <name evidence="9" type="ORF">AWJ20_1144</name>
</gene>
<dbReference type="GeneID" id="30032914"/>
<evidence type="ECO:0000256" key="6">
    <source>
        <dbReference type="ARBA" id="ARBA00023004"/>
    </source>
</evidence>
<feature type="domain" description="Catechol dioxygenase N-terminal" evidence="8">
    <location>
        <begin position="31"/>
        <end position="104"/>
    </location>
</feature>
<feature type="domain" description="Intradiol ring-cleavage dioxygenases" evidence="7">
    <location>
        <begin position="111"/>
        <end position="274"/>
    </location>
</feature>
<dbReference type="GO" id="GO:0018576">
    <property type="term" value="F:catechol 1,2-dioxygenase activity"/>
    <property type="evidence" value="ECO:0007669"/>
    <property type="project" value="InterPro"/>
</dbReference>
<keyword evidence="10" id="KW-1185">Reference proteome</keyword>
<dbReference type="InterPro" id="IPR000627">
    <property type="entry name" value="Intradiol_dOase_C"/>
</dbReference>
<reference evidence="9 10" key="1">
    <citation type="submission" date="2016-02" db="EMBL/GenBank/DDBJ databases">
        <title>Complete genome sequence and transcriptome regulation of the pentose utilising yeast Sugiyamaella lignohabitans.</title>
        <authorList>
            <person name="Bellasio M."/>
            <person name="Peymann A."/>
            <person name="Valli M."/>
            <person name="Sipitzky M."/>
            <person name="Graf A."/>
            <person name="Sauer M."/>
            <person name="Marx H."/>
            <person name="Mattanovich D."/>
        </authorList>
    </citation>
    <scope>NUCLEOTIDE SEQUENCE [LARGE SCALE GENOMIC DNA]</scope>
    <source>
        <strain evidence="9 10">CBS 10342</strain>
    </source>
</reference>
<dbReference type="InterPro" id="IPR050770">
    <property type="entry name" value="Intradiol_RC_Dioxygenase"/>
</dbReference>
<evidence type="ECO:0000259" key="7">
    <source>
        <dbReference type="Pfam" id="PF00775"/>
    </source>
</evidence>
<sequence>MTASKKLPPIMNMTDETITENTNIINSQSGDARLQFLMHRLVTHLHDFARETRLTTDEWMAAIMFLTQVGKICSDERQEFILLSDILGLSVLVDGISHPKPPNATIGTLLGPFHAHAHEFENGAAIASEGKGEMCVFECTLKDTNGRPIEGGSIDIWETDETGHYDTQYEDRDGPDCRGIVHSDKNGDFWVKGIRPVSYPIPHDGPVGKLLKLLNRHPYRPAHIHFKIKKEGYDELITALYVKGDEYETSDAVFGVKSELLIELKKIEDPEFAAKYGVKVGDWYIHKDFVLVTNEEAKELFVKNSKKALAKINVNATIVDGLPVADLD</sequence>
<protein>
    <recommendedName>
        <fullName evidence="11">Intradiol ring-cleavage dioxygenases domain-containing protein</fullName>
    </recommendedName>
</protein>
<dbReference type="Proteomes" id="UP000189580">
    <property type="component" value="Chromosome a"/>
</dbReference>
<dbReference type="InterPro" id="IPR015889">
    <property type="entry name" value="Intradiol_dOase_core"/>
</dbReference>
<organism evidence="9 10">
    <name type="scientific">Sugiyamaella lignohabitans</name>
    <dbReference type="NCBI Taxonomy" id="796027"/>
    <lineage>
        <taxon>Eukaryota</taxon>
        <taxon>Fungi</taxon>
        <taxon>Dikarya</taxon>
        <taxon>Ascomycota</taxon>
        <taxon>Saccharomycotina</taxon>
        <taxon>Dipodascomycetes</taxon>
        <taxon>Dipodascales</taxon>
        <taxon>Trichomonascaceae</taxon>
        <taxon>Sugiyamaella</taxon>
    </lineage>
</organism>
<dbReference type="PANTHER" id="PTHR33711:SF7">
    <property type="entry name" value="INTRADIOL RING-CLEAVAGE DIOXYGENASES DOMAIN-CONTAINING PROTEIN-RELATED"/>
    <property type="match status" value="1"/>
</dbReference>
<dbReference type="GO" id="GO:0009712">
    <property type="term" value="P:catechol-containing compound metabolic process"/>
    <property type="evidence" value="ECO:0007669"/>
    <property type="project" value="InterPro"/>
</dbReference>
<evidence type="ECO:0000313" key="10">
    <source>
        <dbReference type="Proteomes" id="UP000189580"/>
    </source>
</evidence>
<dbReference type="OrthoDB" id="5238185at2759"/>
<comment type="cofactor">
    <cofactor evidence="1">
        <name>Fe(3+)</name>
        <dbReference type="ChEBI" id="CHEBI:29034"/>
    </cofactor>
</comment>
<dbReference type="Gene3D" id="2.60.130.10">
    <property type="entry name" value="Aromatic compound dioxygenase"/>
    <property type="match status" value="1"/>
</dbReference>
<evidence type="ECO:0000256" key="1">
    <source>
        <dbReference type="ARBA" id="ARBA00001965"/>
    </source>
</evidence>
<evidence type="ECO:0000259" key="8">
    <source>
        <dbReference type="Pfam" id="PF04444"/>
    </source>
</evidence>
<dbReference type="EMBL" id="CP014501">
    <property type="protein sequence ID" value="ANB12866.1"/>
    <property type="molecule type" value="Genomic_DNA"/>
</dbReference>
<name>A0A167DFQ2_9ASCO</name>
<dbReference type="Pfam" id="PF04444">
    <property type="entry name" value="Dioxygenase_N"/>
    <property type="match status" value="1"/>
</dbReference>
<keyword evidence="3" id="KW-0479">Metal-binding</keyword>
<dbReference type="GO" id="GO:0008199">
    <property type="term" value="F:ferric iron binding"/>
    <property type="evidence" value="ECO:0007669"/>
    <property type="project" value="InterPro"/>
</dbReference>
<comment type="similarity">
    <text evidence="2">Belongs to the intradiol ring-cleavage dioxygenase family.</text>
</comment>
<evidence type="ECO:0000256" key="4">
    <source>
        <dbReference type="ARBA" id="ARBA00022964"/>
    </source>
</evidence>
<dbReference type="KEGG" id="slb:AWJ20_1144"/>
<dbReference type="RefSeq" id="XP_018735343.1">
    <property type="nucleotide sequence ID" value="XM_018877995.1"/>
</dbReference>
<keyword evidence="5" id="KW-0560">Oxidoreductase</keyword>
<dbReference type="PANTHER" id="PTHR33711">
    <property type="entry name" value="DIOXYGENASE, PUTATIVE (AFU_ORTHOLOGUE AFUA_2G02910)-RELATED"/>
    <property type="match status" value="1"/>
</dbReference>
<keyword evidence="4" id="KW-0223">Dioxygenase</keyword>
<proteinExistence type="inferred from homology"/>